<organism evidence="1 2">
    <name type="scientific">Halocynthiibacter styelae</name>
    <dbReference type="NCBI Taxonomy" id="2761955"/>
    <lineage>
        <taxon>Bacteria</taxon>
        <taxon>Pseudomonadati</taxon>
        <taxon>Pseudomonadota</taxon>
        <taxon>Alphaproteobacteria</taxon>
        <taxon>Rhodobacterales</taxon>
        <taxon>Paracoccaceae</taxon>
        <taxon>Halocynthiibacter</taxon>
    </lineage>
</organism>
<name>A0A8J7IEU6_9RHOB</name>
<keyword evidence="2" id="KW-1185">Reference proteome</keyword>
<reference evidence="1" key="1">
    <citation type="submission" date="2020-10" db="EMBL/GenBank/DDBJ databases">
        <title>Paenihalocynthiibacter styelae gen. nov., sp. nov., isolated from stalked sea squirt Styela clava.</title>
        <authorList>
            <person name="Kim Y.-O."/>
            <person name="Yoon J.-H."/>
        </authorList>
    </citation>
    <scope>NUCLEOTIDE SEQUENCE</scope>
    <source>
        <strain evidence="1">MYP1-1</strain>
    </source>
</reference>
<sequence>MRVDKQADPVARTIHKRGQMKKAHNISLKKSPGIIKLETRLETSMAISLSLDPRVMTFRPQPMTIEMGTGRVFATKAHLHRSFEGLEYKSRPYTPDFEVTLETGIVFIETKHSRLIERSPDALEYPSILKNYGLRLVLVDETFFPEVFCQNIRLLHPYQSCQFSSAEQRMVASAAGMAATIGELTTNQQIPQNLILAAIAQGVLHAELHESRLGVKTLISAQENRHISLERLPL</sequence>
<comment type="caution">
    <text evidence="1">The sequence shown here is derived from an EMBL/GenBank/DDBJ whole genome shotgun (WGS) entry which is preliminary data.</text>
</comment>
<dbReference type="Proteomes" id="UP000640583">
    <property type="component" value="Unassembled WGS sequence"/>
</dbReference>
<evidence type="ECO:0000313" key="2">
    <source>
        <dbReference type="Proteomes" id="UP000640583"/>
    </source>
</evidence>
<proteinExistence type="predicted"/>
<dbReference type="RefSeq" id="WP_228849982.1">
    <property type="nucleotide sequence ID" value="NZ_JADCKQ010000017.1"/>
</dbReference>
<dbReference type="EMBL" id="JADCKQ010000017">
    <property type="protein sequence ID" value="MBI1495269.1"/>
    <property type="molecule type" value="Genomic_DNA"/>
</dbReference>
<gene>
    <name evidence="1" type="ORF">H1D41_16630</name>
</gene>
<dbReference type="AlphaFoldDB" id="A0A8J7IEU6"/>
<evidence type="ECO:0008006" key="3">
    <source>
        <dbReference type="Google" id="ProtNLM"/>
    </source>
</evidence>
<protein>
    <recommendedName>
        <fullName evidence="3">TnsA endonuclease N-terminal domain-containing protein</fullName>
    </recommendedName>
</protein>
<accession>A0A8J7IEU6</accession>
<evidence type="ECO:0000313" key="1">
    <source>
        <dbReference type="EMBL" id="MBI1495269.1"/>
    </source>
</evidence>